<dbReference type="GO" id="GO:0006260">
    <property type="term" value="P:DNA replication"/>
    <property type="evidence" value="ECO:0007669"/>
    <property type="project" value="UniProtKB-KW"/>
</dbReference>
<dbReference type="GeneID" id="85477615"/>
<evidence type="ECO:0000256" key="6">
    <source>
        <dbReference type="ARBA" id="ARBA00038447"/>
    </source>
</evidence>
<dbReference type="RefSeq" id="XP_060442015.1">
    <property type="nucleotide sequence ID" value="XM_060592753.1"/>
</dbReference>
<evidence type="ECO:0000256" key="2">
    <source>
        <dbReference type="ARBA" id="ARBA00022705"/>
    </source>
</evidence>
<comment type="subcellular location">
    <subcellularLocation>
        <location evidence="1">Nucleus</location>
    </subcellularLocation>
</comment>
<organism evidence="7 8">
    <name type="scientific">Colletotrichum phormii</name>
    <dbReference type="NCBI Taxonomy" id="359342"/>
    <lineage>
        <taxon>Eukaryota</taxon>
        <taxon>Fungi</taxon>
        <taxon>Dikarya</taxon>
        <taxon>Ascomycota</taxon>
        <taxon>Pezizomycotina</taxon>
        <taxon>Sordariomycetes</taxon>
        <taxon>Hypocreomycetidae</taxon>
        <taxon>Glomerellales</taxon>
        <taxon>Glomerellaceae</taxon>
        <taxon>Colletotrichum</taxon>
        <taxon>Colletotrichum acutatum species complex</taxon>
    </lineage>
</organism>
<dbReference type="AlphaFoldDB" id="A0AAI9ZM09"/>
<keyword evidence="4" id="KW-0539">Nucleus</keyword>
<evidence type="ECO:0000313" key="8">
    <source>
        <dbReference type="Proteomes" id="UP001243989"/>
    </source>
</evidence>
<sequence length="228" mass="25131">MGRAEPAPGHVFDPFRKPPFSGQVQMDDSAIIGSRFTIRDQDIRIPRTNVVPVTQSFSRSSFCTTYIAKKSNARTLFAAMSSVKIHPPKKGSSASDSPLPPLIKTPSGLALLEMQGTVNVPHFNPDEAPSKKEPEISIGKVIFPDYHPETQDEGSTAWMKRVFLYVGQHQRLQGEVKKLPKAMAIIRRRGDAATGGEGEAEEELEIAEIVKYKIMFGNRPEPVGTENT</sequence>
<dbReference type="PANTHER" id="PTHR28605:SF1">
    <property type="entry name" value="CHROMOSOME TRANSMISSION FIDELITY FACTOR 8"/>
    <property type="match status" value="1"/>
</dbReference>
<dbReference type="InterPro" id="IPR018607">
    <property type="entry name" value="Ctf8"/>
</dbReference>
<dbReference type="Pfam" id="PF09696">
    <property type="entry name" value="Ctf8"/>
    <property type="match status" value="1"/>
</dbReference>
<accession>A0AAI9ZM09</accession>
<keyword evidence="8" id="KW-1185">Reference proteome</keyword>
<comment type="caution">
    <text evidence="7">The sequence shown here is derived from an EMBL/GenBank/DDBJ whole genome shotgun (WGS) entry which is preliminary data.</text>
</comment>
<name>A0AAI9ZM09_9PEZI</name>
<dbReference type="Proteomes" id="UP001243989">
    <property type="component" value="Unassembled WGS sequence"/>
</dbReference>
<dbReference type="EMBL" id="JAHMHQ010000018">
    <property type="protein sequence ID" value="KAK1633408.1"/>
    <property type="molecule type" value="Genomic_DNA"/>
</dbReference>
<keyword evidence="3" id="KW-0238">DNA-binding</keyword>
<evidence type="ECO:0000256" key="1">
    <source>
        <dbReference type="ARBA" id="ARBA00004123"/>
    </source>
</evidence>
<comment type="similarity">
    <text evidence="6">Belongs to the CTF8 family.</text>
</comment>
<gene>
    <name evidence="7" type="ORF">BDP81DRAFT_452490</name>
</gene>
<evidence type="ECO:0000256" key="3">
    <source>
        <dbReference type="ARBA" id="ARBA00023125"/>
    </source>
</evidence>
<dbReference type="PANTHER" id="PTHR28605">
    <property type="entry name" value="CTF8, CHROMOSOME TRANSMISSION FIDELITY FACTOR 8 HOMOLOG (S. CEREVISIAE)"/>
    <property type="match status" value="1"/>
</dbReference>
<dbReference type="GO" id="GO:0007064">
    <property type="term" value="P:mitotic sister chromatid cohesion"/>
    <property type="evidence" value="ECO:0007669"/>
    <property type="project" value="InterPro"/>
</dbReference>
<reference evidence="7" key="1">
    <citation type="submission" date="2021-06" db="EMBL/GenBank/DDBJ databases">
        <title>Comparative genomics, transcriptomics and evolutionary studies reveal genomic signatures of adaptation to plant cell wall in hemibiotrophic fungi.</title>
        <authorList>
            <consortium name="DOE Joint Genome Institute"/>
            <person name="Baroncelli R."/>
            <person name="Diaz J.F."/>
            <person name="Benocci T."/>
            <person name="Peng M."/>
            <person name="Battaglia E."/>
            <person name="Haridas S."/>
            <person name="Andreopoulos W."/>
            <person name="Labutti K."/>
            <person name="Pangilinan J."/>
            <person name="Floch G.L."/>
            <person name="Makela M.R."/>
            <person name="Henrissat B."/>
            <person name="Grigoriev I.V."/>
            <person name="Crouch J.A."/>
            <person name="De Vries R.P."/>
            <person name="Sukno S.A."/>
            <person name="Thon M.R."/>
        </authorList>
    </citation>
    <scope>NUCLEOTIDE SEQUENCE</scope>
    <source>
        <strain evidence="7">CBS 102054</strain>
    </source>
</reference>
<evidence type="ECO:0000256" key="5">
    <source>
        <dbReference type="ARBA" id="ARBA00023306"/>
    </source>
</evidence>
<evidence type="ECO:0000256" key="4">
    <source>
        <dbReference type="ARBA" id="ARBA00023242"/>
    </source>
</evidence>
<evidence type="ECO:0000313" key="7">
    <source>
        <dbReference type="EMBL" id="KAK1633408.1"/>
    </source>
</evidence>
<dbReference type="GO" id="GO:0003677">
    <property type="term" value="F:DNA binding"/>
    <property type="evidence" value="ECO:0007669"/>
    <property type="project" value="UniProtKB-KW"/>
</dbReference>
<dbReference type="GO" id="GO:0031390">
    <property type="term" value="C:Ctf18 RFC-like complex"/>
    <property type="evidence" value="ECO:0007669"/>
    <property type="project" value="InterPro"/>
</dbReference>
<protein>
    <submittedName>
        <fullName evidence="7">Ctf8-domain-containing protein</fullName>
    </submittedName>
</protein>
<keyword evidence="2" id="KW-0235">DNA replication</keyword>
<keyword evidence="5" id="KW-0131">Cell cycle</keyword>
<proteinExistence type="inferred from homology"/>